<keyword evidence="7" id="KW-0255">Endonuclease</keyword>
<evidence type="ECO:0000256" key="3">
    <source>
        <dbReference type="ARBA" id="ARBA00022695"/>
    </source>
</evidence>
<dbReference type="PANTHER" id="PTHR37984">
    <property type="entry name" value="PROTEIN CBG26694"/>
    <property type="match status" value="1"/>
</dbReference>
<dbReference type="Gene3D" id="3.10.10.10">
    <property type="entry name" value="HIV Type 1 Reverse Transcriptase, subunit A, domain 1"/>
    <property type="match status" value="2"/>
</dbReference>
<evidence type="ECO:0000256" key="15">
    <source>
        <dbReference type="ARBA" id="ARBA00023268"/>
    </source>
</evidence>
<keyword evidence="5" id="KW-0479">Metal-binding</keyword>
<dbReference type="SUPFAM" id="SSF56672">
    <property type="entry name" value="DNA/RNA polymerases"/>
    <property type="match status" value="1"/>
</dbReference>
<dbReference type="GO" id="GO:0015074">
    <property type="term" value="P:DNA integration"/>
    <property type="evidence" value="ECO:0007669"/>
    <property type="project" value="UniProtKB-KW"/>
</dbReference>
<dbReference type="Pfam" id="PF00078">
    <property type="entry name" value="RVT_1"/>
    <property type="match status" value="1"/>
</dbReference>
<dbReference type="FunFam" id="3.30.70.270:FF:000003">
    <property type="entry name" value="Transposon Ty3-G Gag-Pol polyprotein"/>
    <property type="match status" value="1"/>
</dbReference>
<dbReference type="InterPro" id="IPR041577">
    <property type="entry name" value="RT_RNaseH_2"/>
</dbReference>
<feature type="region of interest" description="Disordered" evidence="16">
    <location>
        <begin position="1"/>
        <end position="21"/>
    </location>
</feature>
<evidence type="ECO:0000313" key="19">
    <source>
        <dbReference type="Proteomes" id="UP000265515"/>
    </source>
</evidence>
<dbReference type="GO" id="GO:0003677">
    <property type="term" value="F:DNA binding"/>
    <property type="evidence" value="ECO:0007669"/>
    <property type="project" value="UniProtKB-KW"/>
</dbReference>
<dbReference type="InterPro" id="IPR036397">
    <property type="entry name" value="RNaseH_sf"/>
</dbReference>
<evidence type="ECO:0000256" key="2">
    <source>
        <dbReference type="ARBA" id="ARBA00022679"/>
    </source>
</evidence>
<dbReference type="Proteomes" id="UP000265515">
    <property type="component" value="Unassembled WGS sequence"/>
</dbReference>
<keyword evidence="3" id="KW-0548">Nucleotidyltransferase</keyword>
<keyword evidence="1" id="KW-0645">Protease</keyword>
<dbReference type="InterPro" id="IPR000477">
    <property type="entry name" value="RT_dom"/>
</dbReference>
<dbReference type="EMBL" id="BFEA01000059">
    <property type="protein sequence ID" value="GBG65220.1"/>
    <property type="molecule type" value="Genomic_DNA"/>
</dbReference>
<reference evidence="18 19" key="1">
    <citation type="journal article" date="2018" name="Cell">
        <title>The Chara Genome: Secondary Complexity and Implications for Plant Terrestrialization.</title>
        <authorList>
            <person name="Nishiyama T."/>
            <person name="Sakayama H."/>
            <person name="Vries J.D."/>
            <person name="Buschmann H."/>
            <person name="Saint-Marcoux D."/>
            <person name="Ullrich K.K."/>
            <person name="Haas F.B."/>
            <person name="Vanderstraeten L."/>
            <person name="Becker D."/>
            <person name="Lang D."/>
            <person name="Vosolsobe S."/>
            <person name="Rombauts S."/>
            <person name="Wilhelmsson P.K.I."/>
            <person name="Janitza P."/>
            <person name="Kern R."/>
            <person name="Heyl A."/>
            <person name="Rumpler F."/>
            <person name="Villalobos L.I.A.C."/>
            <person name="Clay J.M."/>
            <person name="Skokan R."/>
            <person name="Toyoda A."/>
            <person name="Suzuki Y."/>
            <person name="Kagoshima H."/>
            <person name="Schijlen E."/>
            <person name="Tajeshwar N."/>
            <person name="Catarino B."/>
            <person name="Hetherington A.J."/>
            <person name="Saltykova A."/>
            <person name="Bonnot C."/>
            <person name="Breuninger H."/>
            <person name="Symeonidi A."/>
            <person name="Radhakrishnan G.V."/>
            <person name="Van Nieuwerburgh F."/>
            <person name="Deforce D."/>
            <person name="Chang C."/>
            <person name="Karol K.G."/>
            <person name="Hedrich R."/>
            <person name="Ulvskov P."/>
            <person name="Glockner G."/>
            <person name="Delwiche C.F."/>
            <person name="Petrasek J."/>
            <person name="Van de Peer Y."/>
            <person name="Friml J."/>
            <person name="Beilby M."/>
            <person name="Dolan L."/>
            <person name="Kohara Y."/>
            <person name="Sugano S."/>
            <person name="Fujiyama A."/>
            <person name="Delaux P.-M."/>
            <person name="Quint M."/>
            <person name="TheiBen G."/>
            <person name="Hagemann M."/>
            <person name="Harholt J."/>
            <person name="Dunand C."/>
            <person name="Zachgo S."/>
            <person name="Langdale J."/>
            <person name="Maumus F."/>
            <person name="Straeten D.V.D."/>
            <person name="Gould S.B."/>
            <person name="Rensing S.A."/>
        </authorList>
    </citation>
    <scope>NUCLEOTIDE SEQUENCE [LARGE SCALE GENOMIC DNA]</scope>
    <source>
        <strain evidence="18 19">S276</strain>
    </source>
</reference>
<dbReference type="FunFam" id="3.30.70.270:FF:000020">
    <property type="entry name" value="Transposon Tf2-6 polyprotein-like Protein"/>
    <property type="match status" value="1"/>
</dbReference>
<dbReference type="CDD" id="cd09274">
    <property type="entry name" value="RNase_HI_RT_Ty3"/>
    <property type="match status" value="1"/>
</dbReference>
<dbReference type="InterPro" id="IPR043502">
    <property type="entry name" value="DNA/RNA_pol_sf"/>
</dbReference>
<organism evidence="18 19">
    <name type="scientific">Chara braunii</name>
    <name type="common">Braun's stonewort</name>
    <dbReference type="NCBI Taxonomy" id="69332"/>
    <lineage>
        <taxon>Eukaryota</taxon>
        <taxon>Viridiplantae</taxon>
        <taxon>Streptophyta</taxon>
        <taxon>Charophyceae</taxon>
        <taxon>Charales</taxon>
        <taxon>Characeae</taxon>
        <taxon>Chara</taxon>
    </lineage>
</organism>
<evidence type="ECO:0000256" key="13">
    <source>
        <dbReference type="ARBA" id="ARBA00023125"/>
    </source>
</evidence>
<dbReference type="PANTHER" id="PTHR37984:SF5">
    <property type="entry name" value="PROTEIN NYNRIN-LIKE"/>
    <property type="match status" value="1"/>
</dbReference>
<dbReference type="InterPro" id="IPR050951">
    <property type="entry name" value="Retrovirus_Pol_polyprotein"/>
</dbReference>
<accession>A0A388K587</accession>
<dbReference type="CDD" id="cd00303">
    <property type="entry name" value="retropepsin_like"/>
    <property type="match status" value="1"/>
</dbReference>
<evidence type="ECO:0000256" key="10">
    <source>
        <dbReference type="ARBA" id="ARBA00022908"/>
    </source>
</evidence>
<dbReference type="InterPro" id="IPR012337">
    <property type="entry name" value="RNaseH-like_sf"/>
</dbReference>
<evidence type="ECO:0000256" key="11">
    <source>
        <dbReference type="ARBA" id="ARBA00022918"/>
    </source>
</evidence>
<dbReference type="InterPro" id="IPR056924">
    <property type="entry name" value="SH3_Tf2-1"/>
</dbReference>
<evidence type="ECO:0000313" key="18">
    <source>
        <dbReference type="EMBL" id="GBG65220.1"/>
    </source>
</evidence>
<keyword evidence="11" id="KW-0695">RNA-directed DNA polymerase</keyword>
<keyword evidence="13" id="KW-0238">DNA-binding</keyword>
<evidence type="ECO:0000256" key="5">
    <source>
        <dbReference type="ARBA" id="ARBA00022723"/>
    </source>
</evidence>
<keyword evidence="12" id="KW-0239">DNA-directed DNA polymerase</keyword>
<dbReference type="Gene3D" id="3.30.70.270">
    <property type="match status" value="3"/>
</dbReference>
<dbReference type="GO" id="GO:0004190">
    <property type="term" value="F:aspartic-type endopeptidase activity"/>
    <property type="evidence" value="ECO:0007669"/>
    <property type="project" value="UniProtKB-KW"/>
</dbReference>
<name>A0A388K587_CHABU</name>
<keyword evidence="6" id="KW-0064">Aspartyl protease</keyword>
<dbReference type="Pfam" id="PF17921">
    <property type="entry name" value="Integrase_H2C2"/>
    <property type="match status" value="1"/>
</dbReference>
<dbReference type="InterPro" id="IPR001584">
    <property type="entry name" value="Integrase_cat-core"/>
</dbReference>
<feature type="domain" description="Integrase catalytic" evidence="17">
    <location>
        <begin position="1002"/>
        <end position="1162"/>
    </location>
</feature>
<dbReference type="InterPro" id="IPR041588">
    <property type="entry name" value="Integrase_H2C2"/>
</dbReference>
<dbReference type="GO" id="GO:0004519">
    <property type="term" value="F:endonuclease activity"/>
    <property type="evidence" value="ECO:0007669"/>
    <property type="project" value="UniProtKB-KW"/>
</dbReference>
<dbReference type="GO" id="GO:0003887">
    <property type="term" value="F:DNA-directed DNA polymerase activity"/>
    <property type="evidence" value="ECO:0007669"/>
    <property type="project" value="UniProtKB-KW"/>
</dbReference>
<dbReference type="Gene3D" id="3.30.420.10">
    <property type="entry name" value="Ribonuclease H-like superfamily/Ribonuclease H"/>
    <property type="match status" value="1"/>
</dbReference>
<dbReference type="InterPro" id="IPR043128">
    <property type="entry name" value="Rev_trsase/Diguanyl_cyclase"/>
</dbReference>
<dbReference type="GO" id="GO:0006310">
    <property type="term" value="P:DNA recombination"/>
    <property type="evidence" value="ECO:0007669"/>
    <property type="project" value="UniProtKB-KW"/>
</dbReference>
<keyword evidence="19" id="KW-1185">Reference proteome</keyword>
<keyword evidence="2" id="KW-0808">Transferase</keyword>
<evidence type="ECO:0000256" key="7">
    <source>
        <dbReference type="ARBA" id="ARBA00022759"/>
    </source>
</evidence>
<evidence type="ECO:0000256" key="8">
    <source>
        <dbReference type="ARBA" id="ARBA00022801"/>
    </source>
</evidence>
<keyword evidence="9" id="KW-0460">Magnesium</keyword>
<evidence type="ECO:0000256" key="6">
    <source>
        <dbReference type="ARBA" id="ARBA00022750"/>
    </source>
</evidence>
<comment type="caution">
    <text evidence="18">The sequence shown here is derived from an EMBL/GenBank/DDBJ whole genome shotgun (WGS) entry which is preliminary data.</text>
</comment>
<dbReference type="Pfam" id="PF24626">
    <property type="entry name" value="SH3_Tf2-1"/>
    <property type="match status" value="1"/>
</dbReference>
<dbReference type="GO" id="GO:0003964">
    <property type="term" value="F:RNA-directed DNA polymerase activity"/>
    <property type="evidence" value="ECO:0007669"/>
    <property type="project" value="UniProtKB-KW"/>
</dbReference>
<dbReference type="InterPro" id="IPR021109">
    <property type="entry name" value="Peptidase_aspartic_dom_sf"/>
</dbReference>
<keyword evidence="14" id="KW-0233">DNA recombination</keyword>
<evidence type="ECO:0000259" key="17">
    <source>
        <dbReference type="PROSITE" id="PS50994"/>
    </source>
</evidence>
<dbReference type="Gene3D" id="1.10.340.70">
    <property type="match status" value="1"/>
</dbReference>
<keyword evidence="15" id="KW-0511">Multifunctional enzyme</keyword>
<sequence>MQWMPKIPLPSPKPFSGDRKKDEDLDTWVRIVPTYVRHKLTRPEQEVVIAASFLEGSAARWLNRLVEQQGYGQNFDAWAQAQTLEQFIQTVYRRWHDPQGAQKATNAINNLCAKKYKNVREVTDTVERLIVVPGVRFDAQVLLTYYLRCLPSEVRTKLVDEAYIDQHSFATFSRKALDIEAKLGSARQVSHDGRKRLPQDWKKKGQLMFVDHDGQSTEIDDFPDLGEVTEQDGASETSDGGVVAPIKEKARGTGKKKVVRSTGQGDQGTPAWVKLGLEYEVWRDRVVRGTCMNYGNYDHTSRTCRGKKVLTRVAARLAPSQTGSTRNFIGRACVDRLRLGDQVQRLSRTVASMLANKHQMVVKDYVKDVACTFSYGGEEVIYKISFLVSDELPFDMLLGMYYLEVSQPQFDWDRKVLIHKLPNGRTVRLQKYKASSLIENYGCMCASSFYNYYKQNREEGMYLVFVSGVVEREVVHAIEVVPGSKVPRGRIYRMSPAELDELRRQLKDTSPYGAPVLFIPKKGGTLRMCIDYRGLNAITVKNAEPLPRIDDLLDRVQGCRYGLYEFVVMPFGLCTTPGTFQHAMNRIFHDYLDKVIVVYLDDILIFSKTAEEHAEHLNAVLGLLRQHRYKINWEKCEFGRTKILYLGHEISADGFRPEDAKVASIRDWPRPQTVTEVRSFWGMTGYYRPFVKNFSTVASPITDLTRLDTPWEWTEECEASFKKLKYALTHYEVLELPDPDKPFVVTTDASQYGIGAVLAQHEGPKLRPIECMSKKMPSQKLAKSTYEREFYGLYKALVHWRHYLLGRFFYVRSAHETLLWIKTQPVLSNALKRWIQVIDMYDYQLDPIKGTYNKVADALSRRADYLGALVTEFGISDELTRSLVEAYHGDPVMSAIIHRFQAKDKKTLDEFTMIDGLLFHEKAGNKKLCVANSESLRSLFLGECHDATGHFGYRKTSANLGQRFWWPSMMEDAKRYVETCQVCQRDKPRTQAPLGLIKPLPIPEGPGQSVSMDFMDTLVTSRTGKRHIFVIVDRRTKYARLIAMLETAKTDFVIKLFMDNWVRDFGLPTSIVSARDVRFTSELWQSTAEQMGTKLQMTSGNHPESNGQAEQMNRVVQQLLRHYIKPSQDDWDEKLPLVASLYNNAVHSTTGMTPNQLHLGWKPRTALDFLLPEREPTAAPGSIEFVVKYEQMLQQAVEHIKKSQEAMIASENKHRRPSNFHIGERVWIKSAELGQELGISRKLMPQYFGPWEILDIVGDQPDGPSYVIRIPPNLRTYFVFHASKFAPFAATEQFSSKRSMLPPTMDGEVDIDQIVEHRVMPVPQPSGRGRPPKPRMQYRVSFRHHLDPKEDRWFTREELMRTTPQVIAGYERSLKGKMPAE</sequence>
<proteinExistence type="predicted"/>
<keyword evidence="8" id="KW-0378">Hydrolase</keyword>
<protein>
    <recommendedName>
        <fullName evidence="17">Integrase catalytic domain-containing protein</fullName>
    </recommendedName>
</protein>
<dbReference type="FunFam" id="1.10.340.70:FF:000001">
    <property type="entry name" value="Retrovirus-related Pol polyprotein from transposon gypsy-like Protein"/>
    <property type="match status" value="1"/>
</dbReference>
<gene>
    <name evidence="18" type="ORF">CBR_g50011</name>
</gene>
<dbReference type="SUPFAM" id="SSF53098">
    <property type="entry name" value="Ribonuclease H-like"/>
    <property type="match status" value="1"/>
</dbReference>
<keyword evidence="4" id="KW-0540">Nuclease</keyword>
<dbReference type="Pfam" id="PF17919">
    <property type="entry name" value="RT_RNaseH_2"/>
    <property type="match status" value="1"/>
</dbReference>
<evidence type="ECO:0000256" key="4">
    <source>
        <dbReference type="ARBA" id="ARBA00022722"/>
    </source>
</evidence>
<dbReference type="PROSITE" id="PS50994">
    <property type="entry name" value="INTEGRASE"/>
    <property type="match status" value="1"/>
</dbReference>
<evidence type="ECO:0000256" key="12">
    <source>
        <dbReference type="ARBA" id="ARBA00022932"/>
    </source>
</evidence>
<keyword evidence="10" id="KW-0229">DNA integration</keyword>
<dbReference type="FunFam" id="3.30.420.10:FF:000032">
    <property type="entry name" value="Retrovirus-related Pol polyprotein from transposon 297-like Protein"/>
    <property type="match status" value="1"/>
</dbReference>
<dbReference type="CDD" id="cd01647">
    <property type="entry name" value="RT_LTR"/>
    <property type="match status" value="1"/>
</dbReference>
<evidence type="ECO:0000256" key="16">
    <source>
        <dbReference type="SAM" id="MobiDB-lite"/>
    </source>
</evidence>
<evidence type="ECO:0000256" key="9">
    <source>
        <dbReference type="ARBA" id="ARBA00022842"/>
    </source>
</evidence>
<dbReference type="GO" id="GO:0006508">
    <property type="term" value="P:proteolysis"/>
    <property type="evidence" value="ECO:0007669"/>
    <property type="project" value="UniProtKB-KW"/>
</dbReference>
<dbReference type="Gramene" id="GBG65220">
    <property type="protein sequence ID" value="GBG65220"/>
    <property type="gene ID" value="CBR_g50011"/>
</dbReference>
<dbReference type="Gene3D" id="2.40.70.10">
    <property type="entry name" value="Acid Proteases"/>
    <property type="match status" value="1"/>
</dbReference>
<evidence type="ECO:0000256" key="14">
    <source>
        <dbReference type="ARBA" id="ARBA00023172"/>
    </source>
</evidence>
<dbReference type="OrthoDB" id="2013610at2759"/>
<dbReference type="GO" id="GO:0046872">
    <property type="term" value="F:metal ion binding"/>
    <property type="evidence" value="ECO:0007669"/>
    <property type="project" value="UniProtKB-KW"/>
</dbReference>
<evidence type="ECO:0000256" key="1">
    <source>
        <dbReference type="ARBA" id="ARBA00022670"/>
    </source>
</evidence>